<protein>
    <submittedName>
        <fullName evidence="3">Uncharacterized protein</fullName>
    </submittedName>
</protein>
<evidence type="ECO:0000256" key="1">
    <source>
        <dbReference type="SAM" id="Coils"/>
    </source>
</evidence>
<feature type="region of interest" description="Disordered" evidence="2">
    <location>
        <begin position="773"/>
        <end position="823"/>
    </location>
</feature>
<keyword evidence="1" id="KW-0175">Coiled coil</keyword>
<feature type="region of interest" description="Disordered" evidence="2">
    <location>
        <begin position="639"/>
        <end position="680"/>
    </location>
</feature>
<feature type="compositionally biased region" description="Basic and acidic residues" evidence="2">
    <location>
        <begin position="8"/>
        <end position="28"/>
    </location>
</feature>
<feature type="region of interest" description="Disordered" evidence="2">
    <location>
        <begin position="1"/>
        <end position="47"/>
    </location>
</feature>
<organism evidence="3 4">
    <name type="scientific">Fragilariopsis cylindrus CCMP1102</name>
    <dbReference type="NCBI Taxonomy" id="635003"/>
    <lineage>
        <taxon>Eukaryota</taxon>
        <taxon>Sar</taxon>
        <taxon>Stramenopiles</taxon>
        <taxon>Ochrophyta</taxon>
        <taxon>Bacillariophyta</taxon>
        <taxon>Bacillariophyceae</taxon>
        <taxon>Bacillariophycidae</taxon>
        <taxon>Bacillariales</taxon>
        <taxon>Bacillariaceae</taxon>
        <taxon>Fragilariopsis</taxon>
    </lineage>
</organism>
<feature type="compositionally biased region" description="Low complexity" evidence="2">
    <location>
        <begin position="782"/>
        <end position="806"/>
    </location>
</feature>
<evidence type="ECO:0000313" key="4">
    <source>
        <dbReference type="Proteomes" id="UP000095751"/>
    </source>
</evidence>
<sequence length="841" mass="96909">MTTIPKEQQQRAEIRARGERTIRGKDEGSSSSRRRRRRRHQRSSSSRSPLLLTTSIKYWLYARFSYVFHSCTPIHRKCHNKLSDQAMHLLHSLVCYPKANPSSPSSVSLHARAICLESFYPGFKRSLVDRGQQQELDLKNKKLMKTNKSDQIKKNKKERGFSNKKMTSYASYMPSSPGIIYPSPGNNDAHHKQKKEQQAQEKSASVHKENMRLKSRLTIVQNEYEELRDESNYQRAKVSELSDQIASSTKQKQMSTSSFSVSNFYNNNSGSGGGVTSSNNTNECGASTVHNRLIDTSLQNAELNLTIDKLKIQVRQTEMKMEELQKQKRSNNKLLLEMSDVVRALNSVHIDYEYDASSANKKDGIDQHVNAQQSSIKKIKLKVEAIMEDRALLVRRCKELEEETFNQQQQIKVLEAQFHIMNTTNIYKGVALGDDAATTHTAHTAHTTVTSTTTTNATGNTIVGISAPNSPNSVYSFAAQSTVSNMTPIRMQHDAIEVQLEEENSTMMSACNSPQTQRSPAAEYVRQSKELARYKQHEEEQLKELTELKQLKDIQIDTIRRLRLENERITKRMQSLQHELTSSKEEKQDSIIKRDEYKDNLHDIVVHYKQLNTEHMSTQKQLESLQSYVNKLEIDLQKTKDERQQKHHQAEEEEEKECNTHEVQEEEEEEEEVLDDESSVRTEDLVVAYNRAMKKINILETNLLSVHGLSKNNRDQKNYCDTINRYKKFEMERNDFQRKLNKALEETRLAKMETKNVREEAKHARKQLTSFLQKNKNKNDYDNNNNNNNKLPSSFLPLPTSSTTSTMGMKQKQEQNKVAPFKPLSIQELMEKDFAEAEAEA</sequence>
<reference evidence="3 4" key="1">
    <citation type="submission" date="2016-09" db="EMBL/GenBank/DDBJ databases">
        <title>Extensive genetic diversity and differential bi-allelic expression allows diatom success in the polar Southern Ocean.</title>
        <authorList>
            <consortium name="DOE Joint Genome Institute"/>
            <person name="Mock T."/>
            <person name="Otillar R.P."/>
            <person name="Strauss J."/>
            <person name="Dupont C."/>
            <person name="Frickenhaus S."/>
            <person name="Maumus F."/>
            <person name="Mcmullan M."/>
            <person name="Sanges R."/>
            <person name="Schmutz J."/>
            <person name="Toseland A."/>
            <person name="Valas R."/>
            <person name="Veluchamy A."/>
            <person name="Ward B.J."/>
            <person name="Allen A."/>
            <person name="Barry K."/>
            <person name="Falciatore A."/>
            <person name="Ferrante M."/>
            <person name="Fortunato A.E."/>
            <person name="Gloeckner G."/>
            <person name="Gruber A."/>
            <person name="Hipkin R."/>
            <person name="Janech M."/>
            <person name="Kroth P."/>
            <person name="Leese F."/>
            <person name="Lindquist E."/>
            <person name="Lyon B.R."/>
            <person name="Martin J."/>
            <person name="Mayer C."/>
            <person name="Parker M."/>
            <person name="Quesneville H."/>
            <person name="Raymond J."/>
            <person name="Uhlig C."/>
            <person name="Valentin K.U."/>
            <person name="Worden A.Z."/>
            <person name="Armbrust E.V."/>
            <person name="Bowler C."/>
            <person name="Green B."/>
            <person name="Moulton V."/>
            <person name="Van Oosterhout C."/>
            <person name="Grigoriev I."/>
        </authorList>
    </citation>
    <scope>NUCLEOTIDE SEQUENCE [LARGE SCALE GENOMIC DNA]</scope>
    <source>
        <strain evidence="3 4">CCMP1102</strain>
    </source>
</reference>
<proteinExistence type="predicted"/>
<feature type="region of interest" description="Disordered" evidence="2">
    <location>
        <begin position="182"/>
        <end position="208"/>
    </location>
</feature>
<dbReference type="AlphaFoldDB" id="A0A1E7EP66"/>
<feature type="compositionally biased region" description="Basic residues" evidence="2">
    <location>
        <begin position="32"/>
        <end position="42"/>
    </location>
</feature>
<gene>
    <name evidence="3" type="ORF">FRACYDRAFT_250784</name>
</gene>
<feature type="coiled-coil region" evidence="1">
    <location>
        <begin position="210"/>
        <end position="244"/>
    </location>
</feature>
<dbReference type="EMBL" id="KV784384">
    <property type="protein sequence ID" value="OEU07758.1"/>
    <property type="molecule type" value="Genomic_DNA"/>
</dbReference>
<dbReference type="Proteomes" id="UP000095751">
    <property type="component" value="Unassembled WGS sequence"/>
</dbReference>
<feature type="compositionally biased region" description="Acidic residues" evidence="2">
    <location>
        <begin position="664"/>
        <end position="677"/>
    </location>
</feature>
<dbReference type="OrthoDB" id="55257at2759"/>
<dbReference type="InParanoid" id="A0A1E7EP66"/>
<accession>A0A1E7EP66</accession>
<dbReference type="KEGG" id="fcy:FRACYDRAFT_250784"/>
<name>A0A1E7EP66_9STRA</name>
<feature type="coiled-coil region" evidence="1">
    <location>
        <begin position="300"/>
        <end position="334"/>
    </location>
</feature>
<keyword evidence="4" id="KW-1185">Reference proteome</keyword>
<evidence type="ECO:0000256" key="2">
    <source>
        <dbReference type="SAM" id="MobiDB-lite"/>
    </source>
</evidence>
<feature type="compositionally biased region" description="Basic and acidic residues" evidence="2">
    <location>
        <begin position="639"/>
        <end position="650"/>
    </location>
</feature>
<evidence type="ECO:0000313" key="3">
    <source>
        <dbReference type="EMBL" id="OEU07758.1"/>
    </source>
</evidence>
<feature type="compositionally biased region" description="Basic and acidic residues" evidence="2">
    <location>
        <begin position="195"/>
        <end position="208"/>
    </location>
</feature>
<feature type="coiled-coil region" evidence="1">
    <location>
        <begin position="383"/>
        <end position="417"/>
    </location>
</feature>
<feature type="coiled-coil region" evidence="1">
    <location>
        <begin position="528"/>
        <end position="586"/>
    </location>
</feature>